<dbReference type="OMA" id="MPWTVAN"/>
<dbReference type="InterPro" id="IPR002594">
    <property type="entry name" value="GH12"/>
</dbReference>
<dbReference type="GO" id="GO:0000272">
    <property type="term" value="P:polysaccharide catabolic process"/>
    <property type="evidence" value="ECO:0007669"/>
    <property type="project" value="UniProtKB-KW"/>
</dbReference>
<dbReference type="STRING" id="77044.A0A1W2TBK1"/>
<feature type="chain" id="PRO_5010736298" evidence="3">
    <location>
        <begin position="19"/>
        <end position="412"/>
    </location>
</feature>
<evidence type="ECO:0000256" key="3">
    <source>
        <dbReference type="SAM" id="SignalP"/>
    </source>
</evidence>
<dbReference type="InterPro" id="IPR013320">
    <property type="entry name" value="ConA-like_dom_sf"/>
</dbReference>
<dbReference type="EC" id="3.2.1.4" evidence="4"/>
<evidence type="ECO:0000313" key="5">
    <source>
        <dbReference type="Proteomes" id="UP000054516"/>
    </source>
</evidence>
<keyword evidence="3" id="KW-0732">Signal</keyword>
<organism evidence="4">
    <name type="scientific">Rosellinia necatrix</name>
    <name type="common">White root-rot fungus</name>
    <dbReference type="NCBI Taxonomy" id="77044"/>
    <lineage>
        <taxon>Eukaryota</taxon>
        <taxon>Fungi</taxon>
        <taxon>Dikarya</taxon>
        <taxon>Ascomycota</taxon>
        <taxon>Pezizomycotina</taxon>
        <taxon>Sordariomycetes</taxon>
        <taxon>Xylariomycetidae</taxon>
        <taxon>Xylariales</taxon>
        <taxon>Xylariaceae</taxon>
        <taxon>Rosellinia</taxon>
    </lineage>
</organism>
<dbReference type="Gene3D" id="2.60.120.180">
    <property type="match status" value="1"/>
</dbReference>
<keyword evidence="2" id="KW-0624">Polysaccharide degradation</keyword>
<keyword evidence="5" id="KW-1185">Reference proteome</keyword>
<evidence type="ECO:0000256" key="1">
    <source>
        <dbReference type="ARBA" id="ARBA00005519"/>
    </source>
</evidence>
<dbReference type="Pfam" id="PF01670">
    <property type="entry name" value="Glyco_hydro_12"/>
    <property type="match status" value="1"/>
</dbReference>
<dbReference type="PANTHER" id="PTHR34002:SF9">
    <property type="entry name" value="XYLOGLUCAN-SPECIFIC ENDO-BETA-1,4-GLUCANASE A"/>
    <property type="match status" value="1"/>
</dbReference>
<dbReference type="InterPro" id="IPR013319">
    <property type="entry name" value="GH11/12"/>
</dbReference>
<dbReference type="GO" id="GO:0008810">
    <property type="term" value="F:cellulase activity"/>
    <property type="evidence" value="ECO:0007669"/>
    <property type="project" value="UniProtKB-EC"/>
</dbReference>
<comment type="similarity">
    <text evidence="1 2">Belongs to the glycosyl hydrolase 12 (cellulase H) family.</text>
</comment>
<sequence length="412" mass="44472">MRSGLLTLVALSPLTAYALPQSQRARRHKCGRPPTTTTIATTGVPLSEIPSFSAAPVESLPTSTYQTFTLTETPTTTTTVTTGLPLSEVPSFTAIPADSLTTALTFETTVTTGLPLTEVPSFTTAPIESLPTGTTFLTFTITPSAGASYPVAYPTKASQAIDNVYAEATQIAFKVGATKQCGNDDRLILPGMPWTVANSMYNADQMVGTQCTNFEGILETADGIKEVKWNSVTDVKLVDDTKDICKGYTNVGVGVNLNNKLKDIKSIPAYYKWDRTNTTEFRGSNLFDFITAPTSGDTSSTATSEFMLWIRNWGNQVPIGYSRGSVAELDLFGATWKLYEGKNPGSGVTVRSLLVDENYDGEFQGDLKEWLDVMVQKGYISDNDYVTVGNAGTEIFYGKSVMDAIVALEIKV</sequence>
<dbReference type="Proteomes" id="UP000054516">
    <property type="component" value="Unassembled WGS sequence"/>
</dbReference>
<dbReference type="OrthoDB" id="89349at2759"/>
<dbReference type="EMBL" id="DF977455">
    <property type="protein sequence ID" value="GAP85283.1"/>
    <property type="molecule type" value="Genomic_DNA"/>
</dbReference>
<keyword evidence="2 4" id="KW-0378">Hydrolase</keyword>
<protein>
    <submittedName>
        <fullName evidence="4">Putative endoglucanase-1</fullName>
        <ecNumber evidence="4">3.2.1.4</ecNumber>
    </submittedName>
</protein>
<keyword evidence="2" id="KW-0119">Carbohydrate metabolism</keyword>
<accession>A0A1W2TBK1</accession>
<proteinExistence type="inferred from homology"/>
<dbReference type="SUPFAM" id="SSF49899">
    <property type="entry name" value="Concanavalin A-like lectins/glucanases"/>
    <property type="match status" value="1"/>
</dbReference>
<name>A0A1W2TBK1_ROSNE</name>
<evidence type="ECO:0000313" key="4">
    <source>
        <dbReference type="EMBL" id="GAP85283.1"/>
    </source>
</evidence>
<keyword evidence="2 4" id="KW-0326">Glycosidase</keyword>
<dbReference type="AlphaFoldDB" id="A0A1W2TBK1"/>
<gene>
    <name evidence="4" type="ORF">SAMD00023353_1002410</name>
</gene>
<feature type="signal peptide" evidence="3">
    <location>
        <begin position="1"/>
        <end position="18"/>
    </location>
</feature>
<reference evidence="4" key="1">
    <citation type="submission" date="2016-03" db="EMBL/GenBank/DDBJ databases">
        <title>Draft genome sequence of Rosellinia necatrix.</title>
        <authorList>
            <person name="Kanematsu S."/>
        </authorList>
    </citation>
    <scope>NUCLEOTIDE SEQUENCE [LARGE SCALE GENOMIC DNA]</scope>
    <source>
        <strain evidence="4">W97</strain>
    </source>
</reference>
<evidence type="ECO:0000256" key="2">
    <source>
        <dbReference type="RuleBase" id="RU361163"/>
    </source>
</evidence>
<dbReference type="PANTHER" id="PTHR34002">
    <property type="entry name" value="BLR1656 PROTEIN"/>
    <property type="match status" value="1"/>
</dbReference>